<dbReference type="EMBL" id="AP024702">
    <property type="protein sequence ID" value="BCX47030.1"/>
    <property type="molecule type" value="Genomic_DNA"/>
</dbReference>
<protein>
    <submittedName>
        <fullName evidence="2">Uncharacterized protein</fullName>
    </submittedName>
</protein>
<organism evidence="2 3">
    <name type="scientific">Haloferula helveola</name>
    <dbReference type="NCBI Taxonomy" id="490095"/>
    <lineage>
        <taxon>Bacteria</taxon>
        <taxon>Pseudomonadati</taxon>
        <taxon>Verrucomicrobiota</taxon>
        <taxon>Verrucomicrobiia</taxon>
        <taxon>Verrucomicrobiales</taxon>
        <taxon>Verrucomicrobiaceae</taxon>
        <taxon>Haloferula</taxon>
    </lineage>
</organism>
<feature type="chain" id="PRO_5045906930" evidence="1">
    <location>
        <begin position="20"/>
        <end position="148"/>
    </location>
</feature>
<accession>A0ABM7R7Z6</accession>
<keyword evidence="1" id="KW-0732">Signal</keyword>
<evidence type="ECO:0000256" key="1">
    <source>
        <dbReference type="SAM" id="SignalP"/>
    </source>
</evidence>
<sequence length="148" mass="16292">MLIPFLLRLLGMVAVPLVASCAGGYHQDFREAVAAQPVPPTSPLGPWKGEWRSEVNGHHGPLWCVIRPDGPDHHDFRYRAGWGALQFGDYTHRAATRTGDGAIEFNGEMDLPGGVGVYQVEGRVTAEKFSAKYRSDRGDRGTMEMSRP</sequence>
<name>A0ABM7R7Z6_9BACT</name>
<dbReference type="Proteomes" id="UP001374893">
    <property type="component" value="Chromosome"/>
</dbReference>
<evidence type="ECO:0000313" key="3">
    <source>
        <dbReference type="Proteomes" id="UP001374893"/>
    </source>
</evidence>
<evidence type="ECO:0000313" key="2">
    <source>
        <dbReference type="EMBL" id="BCX47030.1"/>
    </source>
</evidence>
<reference evidence="2 3" key="1">
    <citation type="submission" date="2021-06" db="EMBL/GenBank/DDBJ databases">
        <title>Complete genome of Haloferula helveola possessing various polysaccharide degrading enzymes.</title>
        <authorList>
            <person name="Takami H."/>
            <person name="Huang C."/>
            <person name="Hamasaki K."/>
        </authorList>
    </citation>
    <scope>NUCLEOTIDE SEQUENCE [LARGE SCALE GENOMIC DNA]</scope>
    <source>
        <strain evidence="2 3">CN-1</strain>
    </source>
</reference>
<proteinExistence type="predicted"/>
<gene>
    <name evidence="2" type="ORF">HAHE_09380</name>
</gene>
<feature type="signal peptide" evidence="1">
    <location>
        <begin position="1"/>
        <end position="19"/>
    </location>
</feature>
<keyword evidence="3" id="KW-1185">Reference proteome</keyword>
<dbReference type="RefSeq" id="WP_338689024.1">
    <property type="nucleotide sequence ID" value="NZ_AP024702.1"/>
</dbReference>